<dbReference type="Gene3D" id="1.25.40.80">
    <property type="match status" value="1"/>
</dbReference>
<feature type="compositionally biased region" description="Basic and acidic residues" evidence="6">
    <location>
        <begin position="600"/>
        <end position="609"/>
    </location>
</feature>
<dbReference type="SUPFAM" id="SSF48173">
    <property type="entry name" value="Cryptochrome/photolyase FAD-binding domain"/>
    <property type="match status" value="1"/>
</dbReference>
<keyword evidence="8" id="KW-0456">Lyase</keyword>
<dbReference type="VEuPathDB" id="FungiDB:An16g01450"/>
<protein>
    <submittedName>
        <fullName evidence="8">DNA photolyase</fullName>
    </submittedName>
</protein>
<feature type="region of interest" description="Disordered" evidence="6">
    <location>
        <begin position="600"/>
        <end position="642"/>
    </location>
</feature>
<feature type="binding site" evidence="4">
    <location>
        <begin position="336"/>
        <end position="344"/>
    </location>
    <ligand>
        <name>FAD</name>
        <dbReference type="ChEBI" id="CHEBI:57692"/>
    </ligand>
</feature>
<accession>A0A100ISQ8</accession>
<name>A0A100ISQ8_ASPNG</name>
<dbReference type="GO" id="GO:0071949">
    <property type="term" value="F:FAD binding"/>
    <property type="evidence" value="ECO:0007669"/>
    <property type="project" value="TreeGrafter"/>
</dbReference>
<dbReference type="EMBL" id="BCMY01000022">
    <property type="protein sequence ID" value="GAQ46647.1"/>
    <property type="molecule type" value="Genomic_DNA"/>
</dbReference>
<feature type="site" description="Electron transfer via tryptophanyl radical" evidence="5">
    <location>
        <position position="443"/>
    </location>
</feature>
<dbReference type="Gene3D" id="1.10.579.10">
    <property type="entry name" value="DNA Cyclobutane Dipyrimidine Photolyase, subunit A, domain 3"/>
    <property type="match status" value="1"/>
</dbReference>
<dbReference type="InterPro" id="IPR006050">
    <property type="entry name" value="DNA_photolyase_N"/>
</dbReference>
<dbReference type="Gene3D" id="3.40.50.620">
    <property type="entry name" value="HUPs"/>
    <property type="match status" value="1"/>
</dbReference>
<dbReference type="VEuPathDB" id="FungiDB:ATCC64974_72570"/>
<evidence type="ECO:0000256" key="6">
    <source>
        <dbReference type="SAM" id="MobiDB-lite"/>
    </source>
</evidence>
<evidence type="ECO:0000256" key="3">
    <source>
        <dbReference type="ARBA" id="ARBA00022827"/>
    </source>
</evidence>
<dbReference type="AlphaFoldDB" id="A0A100ISQ8"/>
<dbReference type="Pfam" id="PF00875">
    <property type="entry name" value="DNA_photolyase"/>
    <property type="match status" value="1"/>
</dbReference>
<feature type="site" description="Electron transfer via tryptophanyl radical" evidence="5">
    <location>
        <position position="466"/>
    </location>
</feature>
<feature type="binding site" evidence="4">
    <location>
        <begin position="291"/>
        <end position="295"/>
    </location>
    <ligand>
        <name>FAD</name>
        <dbReference type="ChEBI" id="CHEBI:57692"/>
    </ligand>
</feature>
<dbReference type="OrthoDB" id="435881at2759"/>
<feature type="site" description="Electron transfer via tryptophanyl radical" evidence="5">
    <location>
        <position position="368"/>
    </location>
</feature>
<dbReference type="OMA" id="GNWNYTA"/>
<dbReference type="InterPro" id="IPR014729">
    <property type="entry name" value="Rossmann-like_a/b/a_fold"/>
</dbReference>
<evidence type="ECO:0000256" key="4">
    <source>
        <dbReference type="PIRSR" id="PIRSR602081-1"/>
    </source>
</evidence>
<keyword evidence="3 4" id="KW-0274">FAD</keyword>
<reference evidence="9" key="1">
    <citation type="journal article" date="2016" name="Genome Announc.">
        <title>Draft genome sequence of Aspergillus niger strain An76.</title>
        <authorList>
            <person name="Gong W."/>
            <person name="Cheng Z."/>
            <person name="Zhang H."/>
            <person name="Liu L."/>
            <person name="Gao P."/>
            <person name="Wang L."/>
        </authorList>
    </citation>
    <scope>NUCLEOTIDE SEQUENCE [LARGE SCALE GENOMIC DNA]</scope>
    <source>
        <strain evidence="9">An76</strain>
    </source>
</reference>
<dbReference type="GO" id="GO:0032922">
    <property type="term" value="P:circadian regulation of gene expression"/>
    <property type="evidence" value="ECO:0007669"/>
    <property type="project" value="TreeGrafter"/>
</dbReference>
<feature type="domain" description="Photolyase/cryptochrome alpha/beta" evidence="7">
    <location>
        <begin position="8"/>
        <end position="140"/>
    </location>
</feature>
<dbReference type="InterPro" id="IPR036134">
    <property type="entry name" value="Crypto/Photolyase_FAD-like_sf"/>
</dbReference>
<comment type="caution">
    <text evidence="8">The sequence shown here is derived from an EMBL/GenBank/DDBJ whole genome shotgun (WGS) entry which is preliminary data.</text>
</comment>
<dbReference type="GO" id="GO:0003677">
    <property type="term" value="F:DNA binding"/>
    <property type="evidence" value="ECO:0007669"/>
    <property type="project" value="TreeGrafter"/>
</dbReference>
<dbReference type="PANTHER" id="PTHR11455">
    <property type="entry name" value="CRYPTOCHROME"/>
    <property type="match status" value="1"/>
</dbReference>
<evidence type="ECO:0000256" key="5">
    <source>
        <dbReference type="PIRSR" id="PIRSR602081-2"/>
    </source>
</evidence>
<keyword evidence="2 4" id="KW-0285">Flavoprotein</keyword>
<evidence type="ECO:0000313" key="9">
    <source>
        <dbReference type="Proteomes" id="UP000068243"/>
    </source>
</evidence>
<dbReference type="VEuPathDB" id="FungiDB:M747DRAFT_324436"/>
<dbReference type="GO" id="GO:0005737">
    <property type="term" value="C:cytoplasm"/>
    <property type="evidence" value="ECO:0007669"/>
    <property type="project" value="TreeGrafter"/>
</dbReference>
<feature type="compositionally biased region" description="Basic and acidic residues" evidence="6">
    <location>
        <begin position="616"/>
        <end position="625"/>
    </location>
</feature>
<dbReference type="Proteomes" id="UP000068243">
    <property type="component" value="Unassembled WGS sequence"/>
</dbReference>
<dbReference type="PANTHER" id="PTHR11455:SF9">
    <property type="entry name" value="CRYPTOCHROME CIRCADIAN CLOCK 5 ISOFORM X1"/>
    <property type="match status" value="1"/>
</dbReference>
<comment type="cofactor">
    <cofactor evidence="4">
        <name>FAD</name>
        <dbReference type="ChEBI" id="CHEBI:57692"/>
    </cofactor>
    <text evidence="4">Binds 1 FAD per subunit.</text>
</comment>
<dbReference type="GO" id="GO:0043153">
    <property type="term" value="P:entrainment of circadian clock by photoperiod"/>
    <property type="evidence" value="ECO:0007669"/>
    <property type="project" value="TreeGrafter"/>
</dbReference>
<evidence type="ECO:0000259" key="7">
    <source>
        <dbReference type="PROSITE" id="PS51645"/>
    </source>
</evidence>
<gene>
    <name evidence="8" type="ORF">ABL_09308</name>
</gene>
<dbReference type="InterPro" id="IPR002081">
    <property type="entry name" value="Cryptochrome/DNA_photolyase_1"/>
</dbReference>
<dbReference type="GO" id="GO:0003904">
    <property type="term" value="F:deoxyribodipyrimidine photo-lyase activity"/>
    <property type="evidence" value="ECO:0007669"/>
    <property type="project" value="TreeGrafter"/>
</dbReference>
<dbReference type="Pfam" id="PF03441">
    <property type="entry name" value="FAD_binding_7"/>
    <property type="match status" value="1"/>
</dbReference>
<sequence length="642" mass="73665">MPQQSPPPTVIFWHRTDLRLHDNPALQAALSLNPSTFIPIFTWDPHYAYRVRVGPNRWRFLLECQDDLSQSYHKLNPKQKLWVIREAPQTVFPKLFESWGATHLVFESDTDGYARERDETVMKLAKEAGVEVIVKSGRTLFDSDEVVKHNKGEPTMSIHQVEKAVEQINNGVPDRPVDAPESVPDPLGEEEMRALSGVDHEVPDQEDDLNAAHRTKHNDNQYKNIAGPNGDFSIPTLNELSIDPSQATSPHHGGESIALEMLRTYLQQNEDFVATFEKPKTSPAAFHPQATTLLSPHLHFGSLSVRKFWHDVQDTLQQRESAHKPTSDIPTNLPGQLLFREMFFAAQAALGPVYAQARGNKIARFIPWHLQSNHDKETGLVDRTYTIDDEQAEVWFRRWKEGRTGFPWIDALMRQLKYEGWIHHLGRHSVACFLTRGGCYVHWERGAEVFEEWLVDHETASNVGNWMWLSCTAFFTQFYRCYSPVAFGKKWDPEGLFVRYYVPELKHYDKKYIYEPWKAPVEDQKRWECRVTGDGMVEKDEETGLTTYPEPMFDFDERRQTCIAQMKEAYGVHLMGDDEKVMDGSWKEVFGYEVKDGRVVDETNERVDGDGGDDEGGQKRGREVGDQSGDDGDGGHTSKKKK</sequence>
<dbReference type="VEuPathDB" id="FungiDB:ASPNIDRAFT2_1091657"/>
<organism evidence="8 9">
    <name type="scientific">Aspergillus niger</name>
    <dbReference type="NCBI Taxonomy" id="5061"/>
    <lineage>
        <taxon>Eukaryota</taxon>
        <taxon>Fungi</taxon>
        <taxon>Dikarya</taxon>
        <taxon>Ascomycota</taxon>
        <taxon>Pezizomycotina</taxon>
        <taxon>Eurotiomycetes</taxon>
        <taxon>Eurotiomycetidae</taxon>
        <taxon>Eurotiales</taxon>
        <taxon>Aspergillaceae</taxon>
        <taxon>Aspergillus</taxon>
        <taxon>Aspergillus subgen. Circumdati</taxon>
    </lineage>
</organism>
<dbReference type="PROSITE" id="PS51645">
    <property type="entry name" value="PHR_CRY_ALPHA_BETA"/>
    <property type="match status" value="1"/>
</dbReference>
<evidence type="ECO:0000256" key="2">
    <source>
        <dbReference type="ARBA" id="ARBA00022630"/>
    </source>
</evidence>
<evidence type="ECO:0000313" key="8">
    <source>
        <dbReference type="EMBL" id="GAQ46647.1"/>
    </source>
</evidence>
<dbReference type="GO" id="GO:0005634">
    <property type="term" value="C:nucleus"/>
    <property type="evidence" value="ECO:0007669"/>
    <property type="project" value="TreeGrafter"/>
</dbReference>
<dbReference type="SUPFAM" id="SSF52425">
    <property type="entry name" value="Cryptochrome/photolyase, N-terminal domain"/>
    <property type="match status" value="1"/>
</dbReference>
<proteinExistence type="inferred from homology"/>
<evidence type="ECO:0000256" key="1">
    <source>
        <dbReference type="ARBA" id="ARBA00005862"/>
    </source>
</evidence>
<dbReference type="InterPro" id="IPR036155">
    <property type="entry name" value="Crypto/Photolyase_N_sf"/>
</dbReference>
<dbReference type="InterPro" id="IPR005101">
    <property type="entry name" value="Cryptochr/Photolyase_FAD-bd"/>
</dbReference>
<comment type="similarity">
    <text evidence="1">Belongs to the DNA photolyase class-1 family.</text>
</comment>